<dbReference type="Proteomes" id="UP000005561">
    <property type="component" value="Unassembled WGS sequence"/>
</dbReference>
<keyword evidence="4" id="KW-1185">Reference proteome</keyword>
<feature type="chain" id="PRO_5002968381" evidence="2">
    <location>
        <begin position="34"/>
        <end position="2109"/>
    </location>
</feature>
<dbReference type="Pfam" id="PF13306">
    <property type="entry name" value="LRR_5"/>
    <property type="match status" value="1"/>
</dbReference>
<dbReference type="STRING" id="168384.SAMN05660368_03419"/>
<protein>
    <submittedName>
        <fullName evidence="3">Uncharacterized protein</fullName>
    </submittedName>
</protein>
<dbReference type="RefSeq" id="WP_006863887.1">
    <property type="nucleotide sequence ID" value="NZ_ACCL02000024.1"/>
</dbReference>
<feature type="signal peptide" evidence="2">
    <location>
        <begin position="1"/>
        <end position="33"/>
    </location>
</feature>
<dbReference type="eggNOG" id="COG5492">
    <property type="taxonomic scope" value="Bacteria"/>
</dbReference>
<dbReference type="InterPro" id="IPR011050">
    <property type="entry name" value="Pectin_lyase_fold/virulence"/>
</dbReference>
<evidence type="ECO:0000313" key="4">
    <source>
        <dbReference type="Proteomes" id="UP000005561"/>
    </source>
</evidence>
<sequence length="2109" mass="217189">MRTIKQKLRKISAWALAAALLGSSFDVSPPAEAAAAGGNNNSAAILSFAEISDEIKTQTLEVGAQQSEIILPEELEVTVELPDAGNSGGESETDTSATEPETQPKTEPETQSEQTEPETASGQTEPQSDGQPTNQTPDEAGGEKQTDTGAITTETQGPVQDDTTEEVPTETVPEQAKTQEESQKPVANVQSQPETDPEITPEPEETIQEQSAGDMQNAAALEAAPAEEIPETEIAQAEVDGGILTSLLDAVFPSMTVHAAEINSQPVTLTDITWKIDETQSSGGTFQSETAATYVYVPELPETVTIDSTEYTLELGEGVELPEITVTIAWAADEYGTPVDGGTTGDCKWKVYDTDGDGTADLLVIGGGTYTTDYYYNESTSPWIQYYKTITNLVVENGVEKIGDCAFDSLEALKTASLPESVSEIGRAGFMGCGSLESIVIPDGVSWIWEDTFQQCYSLESVVLPEKLAYIEGYAFYGCGLTDIDLPETLRNIGGDAFNGCSLEKMIIPTKVTYIGDRAFVGTAPQNVYNLSGVTLTREMFERDGSTGTVYTVTLKGSGDAADRTQKILPSQVAAGTRYAGTEYDAASYFPKGDGKYWMVVDEASGSCTAVTAETEGTVLAGNPTLYYADFLYGENINVEVSLTGGDERYTLTVTDSSTGETLTEGTHYTHTITSVNGTDENGEVTSDGTKPGKVTVTITGIPESGYAGTREVSFLVSAAASVKLGEDGEETEYASLSAALASVGDGQTATVTLLENAVGNVTVSGNVTLTGRGDKEVEISGTVTVPSGASLALVSDTVTVSGTSAEIAYGVCVTGGTFVMEAGTVKAVTTGYSLAYGIEVISGTAEIKGGTITAGGTMQKFSGYAVHADPGSTLSVTAGNISSDGLGLFISSDNVSLSGGTISGEYAAVFIGTNSNSNTVGGTLEKGYVYYGSDGAYAAGVNSTDSSLPAGTYTIGKCTEHAGAWEPTADNDMHTRTCERCGEEETEAHTFDEDNRCEKCTVQAAASVTIDGEETAVYYTSIEKAWEAAQGKTAVITLLTNVGVSATLTVTSGSNITLKSETDGNGGTYTISGDVLNEDSGLINVAAGGNFTLDSGNINNGSGGTNAIAVSGGHFVMNGGSAVAQAGGHSGICVYSGGTAEINGGSASGYNGLAIVNGGSGTVSGGTFRGIFDVSNDSAAILLRNVGSTTLKSILEPGMAYYSGTDVIAENLITDLTGTRLYGTVTVGRCEHSYGAWTDDGDGKTHSRECVVCSAKVSENHTWDENGKCTADGCDAQGTIVASVTADGETIYYTDIDEAWAAANAADSAEVMLLTNVTCQSVLWVEAGSDITLAMQEGVVLSAEKVNYVISVSSSGSFTMKSGSIVTSGPYGIWVPASGNFTLEDGSIAANGDDSYYGIYARGNIDLKGGNVSGTRDGVYIRISDGDTGSVTIGDTVISGGRYGVRLFSGSVSINGGEISGGSAGIYVYEGTAYLNGGTIGSADNGVNIHGLGTVKIDGSTINGKTGVNNEGSLSVLSGTITGTEIGLSTEADNTQLSGGTFTGGTCSISCKDNVALAGLLAEYHDCYVGKDDTTVRIEDTVLSGTELSAADGYGTVTVARNLDYVALVEMGGSETLYSTGEEYETVLAALNAAWSAAAAAGENATVTLLQNINIGTGSLEVPAGSSITLKMADNIALSGSNNEKTGGIIKITGGSFVLAGGTVRNTITYGYGGQGFGIYVESGSLSVEGGEVVGNYAIYLPEGAGEDASVQISSGLIAGYGCGIGIYGGQVSVEGDAEIKATGNSWIVVGAFVQGGKLAVNGGLVSGNYIGIWNGGGNVTISGGTVTGGYGIYMAYGETEILGGIIRGTEYHGVYAERGTQEAVKLTIRGGEFDGAESGIYLYERSTEAEVQICIYGGTFYGKYGIYAGVGNKRVPELFGGTFTGSVCSVYLEDGTVVGDLPAEGYSLYTVAEDGAQTLIPEEAAAGSSLSAADGYGTVTVKRSNEDVISVEVSWGAMDFVYTDGAWNPDTHTYGEGGWTASEDGGDRITVANKGETEVSVSYQYQQTRTDVSGSFTDGEGGAVEGPAALAAGDTKEMYLSLTGRPQTEEGFTGETLGNVTVIIGGE</sequence>
<organism evidence="3 4">
    <name type="scientific">Marvinbryantia formatexigens DSM 14469</name>
    <dbReference type="NCBI Taxonomy" id="478749"/>
    <lineage>
        <taxon>Bacteria</taxon>
        <taxon>Bacillati</taxon>
        <taxon>Bacillota</taxon>
        <taxon>Clostridia</taxon>
        <taxon>Lachnospirales</taxon>
        <taxon>Lachnospiraceae</taxon>
        <taxon>Marvinbryantia</taxon>
    </lineage>
</organism>
<dbReference type="PANTHER" id="PTHR45661">
    <property type="entry name" value="SURFACE ANTIGEN"/>
    <property type="match status" value="1"/>
</dbReference>
<feature type="compositionally biased region" description="Polar residues" evidence="1">
    <location>
        <begin position="147"/>
        <end position="158"/>
    </location>
</feature>
<feature type="compositionally biased region" description="Acidic residues" evidence="1">
    <location>
        <begin position="195"/>
        <end position="207"/>
    </location>
</feature>
<feature type="compositionally biased region" description="Low complexity" evidence="1">
    <location>
        <begin position="109"/>
        <end position="119"/>
    </location>
</feature>
<evidence type="ECO:0000256" key="1">
    <source>
        <dbReference type="SAM" id="MobiDB-lite"/>
    </source>
</evidence>
<feature type="compositionally biased region" description="Polar residues" evidence="1">
    <location>
        <begin position="120"/>
        <end position="137"/>
    </location>
</feature>
<dbReference type="OrthoDB" id="3078139at2"/>
<name>C6LKD8_9FIRM</name>
<gene>
    <name evidence="3" type="ORF">BRYFOR_09125</name>
</gene>
<dbReference type="EMBL" id="ACCL02000024">
    <property type="protein sequence ID" value="EET58837.1"/>
    <property type="molecule type" value="Genomic_DNA"/>
</dbReference>
<dbReference type="PANTHER" id="PTHR45661:SF3">
    <property type="entry name" value="IG-LIKE DOMAIN-CONTAINING PROTEIN"/>
    <property type="match status" value="1"/>
</dbReference>
<keyword evidence="2" id="KW-0732">Signal</keyword>
<dbReference type="InterPro" id="IPR012332">
    <property type="entry name" value="Autotransporter_pectin_lyase_C"/>
</dbReference>
<dbReference type="Gene3D" id="3.80.10.10">
    <property type="entry name" value="Ribonuclease Inhibitor"/>
    <property type="match status" value="1"/>
</dbReference>
<feature type="region of interest" description="Disordered" evidence="1">
    <location>
        <begin position="71"/>
        <end position="218"/>
    </location>
</feature>
<evidence type="ECO:0000256" key="2">
    <source>
        <dbReference type="SAM" id="SignalP"/>
    </source>
</evidence>
<proteinExistence type="predicted"/>
<dbReference type="InterPro" id="IPR006626">
    <property type="entry name" value="PbH1"/>
</dbReference>
<comment type="caution">
    <text evidence="3">The sequence shown here is derived from an EMBL/GenBank/DDBJ whole genome shotgun (WGS) entry which is preliminary data.</text>
</comment>
<dbReference type="InterPro" id="IPR026906">
    <property type="entry name" value="LRR_5"/>
</dbReference>
<dbReference type="SUPFAM" id="SSF51126">
    <property type="entry name" value="Pectin lyase-like"/>
    <property type="match status" value="3"/>
</dbReference>
<dbReference type="InterPro" id="IPR053139">
    <property type="entry name" value="Surface_bspA-like"/>
</dbReference>
<dbReference type="Gene3D" id="2.160.20.20">
    <property type="match status" value="1"/>
</dbReference>
<dbReference type="SMART" id="SM00710">
    <property type="entry name" value="PbH1"/>
    <property type="match status" value="12"/>
</dbReference>
<dbReference type="SUPFAM" id="SSF52058">
    <property type="entry name" value="L domain-like"/>
    <property type="match status" value="1"/>
</dbReference>
<dbReference type="InterPro" id="IPR032675">
    <property type="entry name" value="LRR_dom_sf"/>
</dbReference>
<accession>C6LKD8</accession>
<reference evidence="3" key="1">
    <citation type="submission" date="2009-07" db="EMBL/GenBank/DDBJ databases">
        <authorList>
            <person name="Weinstock G."/>
            <person name="Sodergren E."/>
            <person name="Clifton S."/>
            <person name="Fulton L."/>
            <person name="Fulton B."/>
            <person name="Courtney L."/>
            <person name="Fronick C."/>
            <person name="Harrison M."/>
            <person name="Strong C."/>
            <person name="Farmer C."/>
            <person name="Delahaunty K."/>
            <person name="Markovic C."/>
            <person name="Hall O."/>
            <person name="Minx P."/>
            <person name="Tomlinson C."/>
            <person name="Mitreva M."/>
            <person name="Nelson J."/>
            <person name="Hou S."/>
            <person name="Wollam A."/>
            <person name="Pepin K.H."/>
            <person name="Johnson M."/>
            <person name="Bhonagiri V."/>
            <person name="Nash W.E."/>
            <person name="Warren W."/>
            <person name="Chinwalla A."/>
            <person name="Mardis E.R."/>
            <person name="Wilson R.K."/>
        </authorList>
    </citation>
    <scope>NUCLEOTIDE SEQUENCE [LARGE SCALE GENOMIC DNA]</scope>
    <source>
        <strain evidence="3">DSM 14469</strain>
    </source>
</reference>
<evidence type="ECO:0000313" key="3">
    <source>
        <dbReference type="EMBL" id="EET58837.1"/>
    </source>
</evidence>